<accession>A0A4U1L6Y3</accession>
<keyword evidence="11" id="KW-1185">Reference proteome</keyword>
<feature type="transmembrane region" description="Helical" evidence="8">
    <location>
        <begin position="94"/>
        <end position="112"/>
    </location>
</feature>
<dbReference type="CDD" id="cd06261">
    <property type="entry name" value="TM_PBP2"/>
    <property type="match status" value="1"/>
</dbReference>
<keyword evidence="5 8" id="KW-0812">Transmembrane</keyword>
<dbReference type="InterPro" id="IPR035906">
    <property type="entry name" value="MetI-like_sf"/>
</dbReference>
<feature type="transmembrane region" description="Helical" evidence="8">
    <location>
        <begin position="70"/>
        <end position="88"/>
    </location>
</feature>
<evidence type="ECO:0000256" key="2">
    <source>
        <dbReference type="ARBA" id="ARBA00010072"/>
    </source>
</evidence>
<keyword evidence="7 8" id="KW-0472">Membrane</keyword>
<dbReference type="GO" id="GO:0022857">
    <property type="term" value="F:transmembrane transporter activity"/>
    <property type="evidence" value="ECO:0007669"/>
    <property type="project" value="InterPro"/>
</dbReference>
<evidence type="ECO:0000256" key="8">
    <source>
        <dbReference type="RuleBase" id="RU363032"/>
    </source>
</evidence>
<dbReference type="OrthoDB" id="7190458at2"/>
<dbReference type="InterPro" id="IPR010065">
    <property type="entry name" value="AA_ABC_transptr_permease_3TM"/>
</dbReference>
<evidence type="ECO:0000259" key="9">
    <source>
        <dbReference type="PROSITE" id="PS50928"/>
    </source>
</evidence>
<dbReference type="Gene3D" id="1.10.3720.10">
    <property type="entry name" value="MetI-like"/>
    <property type="match status" value="1"/>
</dbReference>
<organism evidence="10 11">
    <name type="scientific">Sphingomonas baiyangensis</name>
    <dbReference type="NCBI Taxonomy" id="2572576"/>
    <lineage>
        <taxon>Bacteria</taxon>
        <taxon>Pseudomonadati</taxon>
        <taxon>Pseudomonadota</taxon>
        <taxon>Alphaproteobacteria</taxon>
        <taxon>Sphingomonadales</taxon>
        <taxon>Sphingomonadaceae</taxon>
        <taxon>Sphingomonas</taxon>
    </lineage>
</organism>
<evidence type="ECO:0000256" key="5">
    <source>
        <dbReference type="ARBA" id="ARBA00022692"/>
    </source>
</evidence>
<protein>
    <submittedName>
        <fullName evidence="10">Amino acid ABC transporter permease</fullName>
    </submittedName>
</protein>
<dbReference type="GO" id="GO:0006865">
    <property type="term" value="P:amino acid transport"/>
    <property type="evidence" value="ECO:0007669"/>
    <property type="project" value="TreeGrafter"/>
</dbReference>
<evidence type="ECO:0000256" key="7">
    <source>
        <dbReference type="ARBA" id="ARBA00023136"/>
    </source>
</evidence>
<dbReference type="InterPro" id="IPR043429">
    <property type="entry name" value="ArtM/GltK/GlnP/TcyL/YhdX-like"/>
</dbReference>
<comment type="similarity">
    <text evidence="2">Belongs to the binding-protein-dependent transport system permease family. HisMQ subfamily.</text>
</comment>
<feature type="transmembrane region" description="Helical" evidence="8">
    <location>
        <begin position="29"/>
        <end position="49"/>
    </location>
</feature>
<dbReference type="Pfam" id="PF00528">
    <property type="entry name" value="BPD_transp_1"/>
    <property type="match status" value="1"/>
</dbReference>
<keyword evidence="3 8" id="KW-0813">Transport</keyword>
<dbReference type="GO" id="GO:0043190">
    <property type="term" value="C:ATP-binding cassette (ABC) transporter complex"/>
    <property type="evidence" value="ECO:0007669"/>
    <property type="project" value="InterPro"/>
</dbReference>
<gene>
    <name evidence="10" type="ORF">FBR43_03705</name>
</gene>
<evidence type="ECO:0000256" key="1">
    <source>
        <dbReference type="ARBA" id="ARBA00004429"/>
    </source>
</evidence>
<dbReference type="AlphaFoldDB" id="A0A4U1L6Y3"/>
<sequence>MMDSVLAQAPAFFSAGNIAFVLAALWRTIAMTAIGCSLGFVFGLGIAILRRSTIGWLAPARWLAALYVETFRRVPFLVILIMALFALQPVAPQLSLLAIATIAVTLVATAFLSETIRGGLDSVPRQQWEGAAALNFGAWHTLVRVMLPQAMRVILPPASAFVVMFVKDTSLASHLGVVELTFSGKILVNRGFSPVLGFGVILVLYFALSWPLSIAAARLEKRLAAPRHR</sequence>
<proteinExistence type="inferred from homology"/>
<evidence type="ECO:0000256" key="6">
    <source>
        <dbReference type="ARBA" id="ARBA00022989"/>
    </source>
</evidence>
<evidence type="ECO:0000256" key="3">
    <source>
        <dbReference type="ARBA" id="ARBA00022448"/>
    </source>
</evidence>
<dbReference type="Proteomes" id="UP000309138">
    <property type="component" value="Unassembled WGS sequence"/>
</dbReference>
<dbReference type="PANTHER" id="PTHR30614">
    <property type="entry name" value="MEMBRANE COMPONENT OF AMINO ACID ABC TRANSPORTER"/>
    <property type="match status" value="1"/>
</dbReference>
<evidence type="ECO:0000256" key="4">
    <source>
        <dbReference type="ARBA" id="ARBA00022475"/>
    </source>
</evidence>
<dbReference type="PROSITE" id="PS50928">
    <property type="entry name" value="ABC_TM1"/>
    <property type="match status" value="1"/>
</dbReference>
<feature type="transmembrane region" description="Helical" evidence="8">
    <location>
        <begin position="195"/>
        <end position="219"/>
    </location>
</feature>
<keyword evidence="6 8" id="KW-1133">Transmembrane helix</keyword>
<comment type="caution">
    <text evidence="10">The sequence shown here is derived from an EMBL/GenBank/DDBJ whole genome shotgun (WGS) entry which is preliminary data.</text>
</comment>
<name>A0A4U1L6Y3_9SPHN</name>
<dbReference type="InterPro" id="IPR000515">
    <property type="entry name" value="MetI-like"/>
</dbReference>
<dbReference type="SUPFAM" id="SSF161098">
    <property type="entry name" value="MetI-like"/>
    <property type="match status" value="1"/>
</dbReference>
<evidence type="ECO:0000313" key="10">
    <source>
        <dbReference type="EMBL" id="TKD52085.1"/>
    </source>
</evidence>
<dbReference type="PANTHER" id="PTHR30614:SF34">
    <property type="entry name" value="BLR6398 PROTEIN"/>
    <property type="match status" value="1"/>
</dbReference>
<feature type="domain" description="ABC transmembrane type-1" evidence="9">
    <location>
        <begin position="25"/>
        <end position="213"/>
    </location>
</feature>
<keyword evidence="4" id="KW-1003">Cell membrane</keyword>
<reference evidence="10 11" key="1">
    <citation type="submission" date="2019-04" db="EMBL/GenBank/DDBJ databases">
        <authorList>
            <person name="Yang Y."/>
            <person name="Wei D."/>
        </authorList>
    </citation>
    <scope>NUCLEOTIDE SEQUENCE [LARGE SCALE GENOMIC DNA]</scope>
    <source>
        <strain evidence="10 11">L-1-4w-11</strain>
    </source>
</reference>
<dbReference type="NCBIfam" id="TIGR01726">
    <property type="entry name" value="HEQRo_perm_3TM"/>
    <property type="match status" value="1"/>
</dbReference>
<comment type="subcellular location">
    <subcellularLocation>
        <location evidence="1">Cell inner membrane</location>
        <topology evidence="1">Multi-pass membrane protein</topology>
    </subcellularLocation>
    <subcellularLocation>
        <location evidence="8">Cell membrane</location>
        <topology evidence="8">Multi-pass membrane protein</topology>
    </subcellularLocation>
</comment>
<evidence type="ECO:0000313" key="11">
    <source>
        <dbReference type="Proteomes" id="UP000309138"/>
    </source>
</evidence>
<dbReference type="EMBL" id="SWKR01000002">
    <property type="protein sequence ID" value="TKD52085.1"/>
    <property type="molecule type" value="Genomic_DNA"/>
</dbReference>